<evidence type="ECO:0000313" key="5">
    <source>
        <dbReference type="Proteomes" id="UP000317648"/>
    </source>
</evidence>
<evidence type="ECO:0000256" key="2">
    <source>
        <dbReference type="SAM" id="SignalP"/>
    </source>
</evidence>
<dbReference type="InterPro" id="IPR050955">
    <property type="entry name" value="Plant_Biomass_Hydrol_Est"/>
</dbReference>
<evidence type="ECO:0000259" key="3">
    <source>
        <dbReference type="Pfam" id="PF00326"/>
    </source>
</evidence>
<keyword evidence="4" id="KW-0378">Hydrolase</keyword>
<proteinExistence type="predicted"/>
<accession>A0A518DZV7</accession>
<dbReference type="InterPro" id="IPR029058">
    <property type="entry name" value="AB_hydrolase_fold"/>
</dbReference>
<keyword evidence="5" id="KW-1185">Reference proteome</keyword>
<dbReference type="GO" id="GO:0008236">
    <property type="term" value="F:serine-type peptidase activity"/>
    <property type="evidence" value="ECO:0007669"/>
    <property type="project" value="InterPro"/>
</dbReference>
<protein>
    <submittedName>
        <fullName evidence="4">Alpha/beta hydrolase family protein</fullName>
    </submittedName>
</protein>
<sequence precursor="true">MLSLRVALLLLFLAPCLSAAEPAPIRRLLPPAGIALEPAVEADLSARVAALRQRCDQLADQPLLPDAEIFVKAVELALEHREFYKPTDVQLARQQLDLAEERLSQLEQNKSPWRQAQGLVVRGYRSEIDDSAQPYGLEIPADLPAGKPVPLYVWLHGRGDKSTDLHFIQGRLTKAGQIHPQGAIVVHPFGRQCIGFKSAGEVDVLDVVAHVRQQYSIDPQRIVLMGFSMGGAGCWHLGAHYADHWVAMSPGAGFAETAQYTHLQPADYPPSYEQKLWGLYDVPDYVRNLLNLPVIAYSGEEDRQIQAAQVMEKAFASQGEKLTHLLGPGMGHRYHPDTLAEILRRIDTAVQTGLDPHPKQVHLQTRTLRYSQMFWVQALGLGEHWKDARIDAEYDDAGQLTLATQNITALRITLPAAKANGRILIDGQQLMAKRSAQDDLRLALQGDRWVDVSQTKEQPTLAKRPGLQGPIDDIFMEPFLVVLPTGKSHSAEIDAWVQAEVQHLQSRWRALFRGELPMKKDTDITDEDIAQRHLLLFGDPSSNQLIARLQDGLPITFTDDHLTVGQEQFSRGVHLPALIYPNPLNRSKYVVLNSGPTFREDHDRTNSLQNPKLPDWAILDLRQPPSGSAPARIAAAGFFDELWQWKPVSE</sequence>
<dbReference type="InterPro" id="IPR001375">
    <property type="entry name" value="Peptidase_S9_cat"/>
</dbReference>
<dbReference type="Pfam" id="PF00326">
    <property type="entry name" value="Peptidase_S9"/>
    <property type="match status" value="1"/>
</dbReference>
<dbReference type="AlphaFoldDB" id="A0A518DZV7"/>
<dbReference type="Gene3D" id="3.40.50.1820">
    <property type="entry name" value="alpha/beta hydrolase"/>
    <property type="match status" value="1"/>
</dbReference>
<dbReference type="EMBL" id="CP036433">
    <property type="protein sequence ID" value="QDU97376.1"/>
    <property type="molecule type" value="Genomic_DNA"/>
</dbReference>
<feature type="chain" id="PRO_5022202944" evidence="2">
    <location>
        <begin position="20"/>
        <end position="650"/>
    </location>
</feature>
<feature type="domain" description="Peptidase S9 prolyl oligopeptidase catalytic" evidence="3">
    <location>
        <begin position="203"/>
        <end position="335"/>
    </location>
</feature>
<evidence type="ECO:0000256" key="1">
    <source>
        <dbReference type="ARBA" id="ARBA00022729"/>
    </source>
</evidence>
<dbReference type="PANTHER" id="PTHR43037:SF1">
    <property type="entry name" value="BLL1128 PROTEIN"/>
    <property type="match status" value="1"/>
</dbReference>
<dbReference type="SUPFAM" id="SSF53474">
    <property type="entry name" value="alpha/beta-Hydrolases"/>
    <property type="match status" value="1"/>
</dbReference>
<evidence type="ECO:0000313" key="4">
    <source>
        <dbReference type="EMBL" id="QDU97376.1"/>
    </source>
</evidence>
<name>A0A518DZV7_9BACT</name>
<feature type="signal peptide" evidence="2">
    <location>
        <begin position="1"/>
        <end position="19"/>
    </location>
</feature>
<reference evidence="4 5" key="1">
    <citation type="submission" date="2019-02" db="EMBL/GenBank/DDBJ databases">
        <title>Deep-cultivation of Planctomycetes and their phenomic and genomic characterization uncovers novel biology.</title>
        <authorList>
            <person name="Wiegand S."/>
            <person name="Jogler M."/>
            <person name="Boedeker C."/>
            <person name="Pinto D."/>
            <person name="Vollmers J."/>
            <person name="Rivas-Marin E."/>
            <person name="Kohn T."/>
            <person name="Peeters S.H."/>
            <person name="Heuer A."/>
            <person name="Rast P."/>
            <person name="Oberbeckmann S."/>
            <person name="Bunk B."/>
            <person name="Jeske O."/>
            <person name="Meyerdierks A."/>
            <person name="Storesund J.E."/>
            <person name="Kallscheuer N."/>
            <person name="Luecker S."/>
            <person name="Lage O.M."/>
            <person name="Pohl T."/>
            <person name="Merkel B.J."/>
            <person name="Hornburger P."/>
            <person name="Mueller R.-W."/>
            <person name="Bruemmer F."/>
            <person name="Labrenz M."/>
            <person name="Spormann A.M."/>
            <person name="Op den Camp H."/>
            <person name="Overmann J."/>
            <person name="Amann R."/>
            <person name="Jetten M.S.M."/>
            <person name="Mascher T."/>
            <person name="Medema M.H."/>
            <person name="Devos D.P."/>
            <person name="Kaster A.-K."/>
            <person name="Ovreas L."/>
            <person name="Rohde M."/>
            <person name="Galperin M.Y."/>
            <person name="Jogler C."/>
        </authorList>
    </citation>
    <scope>NUCLEOTIDE SEQUENCE [LARGE SCALE GENOMIC DNA]</scope>
    <source>
        <strain evidence="4 5">Pla85_3_4</strain>
    </source>
</reference>
<dbReference type="GO" id="GO:0006508">
    <property type="term" value="P:proteolysis"/>
    <property type="evidence" value="ECO:0007669"/>
    <property type="project" value="InterPro"/>
</dbReference>
<gene>
    <name evidence="4" type="ORF">Pla8534_52220</name>
</gene>
<keyword evidence="1 2" id="KW-0732">Signal</keyword>
<dbReference type="RefSeq" id="WP_197442578.1">
    <property type="nucleotide sequence ID" value="NZ_CP036433.1"/>
</dbReference>
<organism evidence="4 5">
    <name type="scientific">Lignipirellula cremea</name>
    <dbReference type="NCBI Taxonomy" id="2528010"/>
    <lineage>
        <taxon>Bacteria</taxon>
        <taxon>Pseudomonadati</taxon>
        <taxon>Planctomycetota</taxon>
        <taxon>Planctomycetia</taxon>
        <taxon>Pirellulales</taxon>
        <taxon>Pirellulaceae</taxon>
        <taxon>Lignipirellula</taxon>
    </lineage>
</organism>
<dbReference type="PANTHER" id="PTHR43037">
    <property type="entry name" value="UNNAMED PRODUCT-RELATED"/>
    <property type="match status" value="1"/>
</dbReference>
<dbReference type="Proteomes" id="UP000317648">
    <property type="component" value="Chromosome"/>
</dbReference>
<dbReference type="KEGG" id="lcre:Pla8534_52220"/>